<gene>
    <name evidence="1" type="ORF">CEXT_215361</name>
</gene>
<comment type="caution">
    <text evidence="1">The sequence shown here is derived from an EMBL/GenBank/DDBJ whole genome shotgun (WGS) entry which is preliminary data.</text>
</comment>
<reference evidence="1 2" key="1">
    <citation type="submission" date="2021-06" db="EMBL/GenBank/DDBJ databases">
        <title>Caerostris extrusa draft genome.</title>
        <authorList>
            <person name="Kono N."/>
            <person name="Arakawa K."/>
        </authorList>
    </citation>
    <scope>NUCLEOTIDE SEQUENCE [LARGE SCALE GENOMIC DNA]</scope>
</reference>
<sequence>GNYRLQNEVSYKLNVVGYTTKTTDDYDDTTTTPYDA</sequence>
<organism evidence="1 2">
    <name type="scientific">Caerostris extrusa</name>
    <name type="common">Bark spider</name>
    <name type="synonym">Caerostris bankana</name>
    <dbReference type="NCBI Taxonomy" id="172846"/>
    <lineage>
        <taxon>Eukaryota</taxon>
        <taxon>Metazoa</taxon>
        <taxon>Ecdysozoa</taxon>
        <taxon>Arthropoda</taxon>
        <taxon>Chelicerata</taxon>
        <taxon>Arachnida</taxon>
        <taxon>Araneae</taxon>
        <taxon>Araneomorphae</taxon>
        <taxon>Entelegynae</taxon>
        <taxon>Araneoidea</taxon>
        <taxon>Araneidae</taxon>
        <taxon>Caerostris</taxon>
    </lineage>
</organism>
<dbReference type="AlphaFoldDB" id="A0AAV4MXW8"/>
<feature type="non-terminal residue" evidence="1">
    <location>
        <position position="1"/>
    </location>
</feature>
<evidence type="ECO:0000313" key="1">
    <source>
        <dbReference type="EMBL" id="GIX77326.1"/>
    </source>
</evidence>
<dbReference type="EMBL" id="BPLR01002740">
    <property type="protein sequence ID" value="GIX77326.1"/>
    <property type="molecule type" value="Genomic_DNA"/>
</dbReference>
<protein>
    <submittedName>
        <fullName evidence="1">Uncharacterized protein</fullName>
    </submittedName>
</protein>
<name>A0AAV4MXW8_CAEEX</name>
<accession>A0AAV4MXW8</accession>
<proteinExistence type="predicted"/>
<dbReference type="Proteomes" id="UP001054945">
    <property type="component" value="Unassembled WGS sequence"/>
</dbReference>
<keyword evidence="2" id="KW-1185">Reference proteome</keyword>
<evidence type="ECO:0000313" key="2">
    <source>
        <dbReference type="Proteomes" id="UP001054945"/>
    </source>
</evidence>